<dbReference type="SUPFAM" id="SSF53335">
    <property type="entry name" value="S-adenosyl-L-methionine-dependent methyltransferases"/>
    <property type="match status" value="1"/>
</dbReference>
<protein>
    <recommendedName>
        <fullName evidence="7">O-methyltransferase</fullName>
    </recommendedName>
</protein>
<dbReference type="Proteomes" id="UP000091929">
    <property type="component" value="Unassembled WGS sequence"/>
</dbReference>
<evidence type="ECO:0000313" key="6">
    <source>
        <dbReference type="Proteomes" id="UP000092403"/>
    </source>
</evidence>
<name>A0A150IYJ9_9EURY</name>
<dbReference type="Proteomes" id="UP000092401">
    <property type="component" value="Unassembled WGS sequence"/>
</dbReference>
<dbReference type="EMBL" id="LNGF01000004">
    <property type="protein sequence ID" value="KYC48476.1"/>
    <property type="molecule type" value="Genomic_DNA"/>
</dbReference>
<accession>A0A150IYJ9</accession>
<evidence type="ECO:0000313" key="2">
    <source>
        <dbReference type="EMBL" id="KYC48476.1"/>
    </source>
</evidence>
<comment type="caution">
    <text evidence="3">The sequence shown here is derived from an EMBL/GenBank/DDBJ whole genome shotgun (WGS) entry which is preliminary data.</text>
</comment>
<dbReference type="Proteomes" id="UP000092403">
    <property type="component" value="Unassembled WGS sequence"/>
</dbReference>
<reference evidence="4 5" key="1">
    <citation type="journal article" date="2016" name="ISME J.">
        <title>Chasing the elusive Euryarchaeota class WSA2: genomes reveal a uniquely fastidious methyl-reducing methanogen.</title>
        <authorList>
            <person name="Nobu M.K."/>
            <person name="Narihiro T."/>
            <person name="Kuroda K."/>
            <person name="Mei R."/>
            <person name="Liu W.T."/>
        </authorList>
    </citation>
    <scope>NUCLEOTIDE SEQUENCE [LARGE SCALE GENOMIC DNA]</scope>
    <source>
        <strain evidence="1">B03fssc0709_Meth_Bin005</strain>
        <strain evidence="2">B15fssc0709_Meth_Bin003</strain>
        <strain evidence="3">BMIXfssc0709_Meth_Bin006</strain>
    </source>
</reference>
<organism evidence="3 6">
    <name type="scientific">Candidatus Methanofastidiosum methylothiophilum</name>
    <dbReference type="NCBI Taxonomy" id="1705564"/>
    <lineage>
        <taxon>Archaea</taxon>
        <taxon>Methanobacteriati</taxon>
        <taxon>Methanobacteriota</taxon>
        <taxon>Stenosarchaea group</taxon>
        <taxon>Candidatus Methanofastidiosia</taxon>
        <taxon>Candidatus Methanofastidiosales</taxon>
        <taxon>Candidatus Methanofastidiosaceae</taxon>
        <taxon>Candidatus Methanofastidiosum</taxon>
    </lineage>
</organism>
<dbReference type="Gene3D" id="3.40.50.150">
    <property type="entry name" value="Vaccinia Virus protein VP39"/>
    <property type="match status" value="1"/>
</dbReference>
<evidence type="ECO:0000313" key="5">
    <source>
        <dbReference type="Proteomes" id="UP000092401"/>
    </source>
</evidence>
<evidence type="ECO:0000313" key="3">
    <source>
        <dbReference type="EMBL" id="KYC49918.1"/>
    </source>
</evidence>
<gene>
    <name evidence="1" type="ORF">APG10_00891</name>
    <name evidence="2" type="ORF">APG11_00283</name>
    <name evidence="3" type="ORF">APG12_01167</name>
</gene>
<accession>A0A150IKR4</accession>
<evidence type="ECO:0000313" key="1">
    <source>
        <dbReference type="EMBL" id="KYC45385.1"/>
    </source>
</evidence>
<dbReference type="Pfam" id="PF13578">
    <property type="entry name" value="Methyltransf_24"/>
    <property type="match status" value="1"/>
</dbReference>
<accession>A0A150IU25</accession>
<dbReference type="AlphaFoldDB" id="A0A150IYJ9"/>
<dbReference type="EMBL" id="LNGE01000020">
    <property type="protein sequence ID" value="KYC45385.1"/>
    <property type="molecule type" value="Genomic_DNA"/>
</dbReference>
<evidence type="ECO:0000313" key="4">
    <source>
        <dbReference type="Proteomes" id="UP000091929"/>
    </source>
</evidence>
<proteinExistence type="predicted"/>
<dbReference type="InterPro" id="IPR029063">
    <property type="entry name" value="SAM-dependent_MTases_sf"/>
</dbReference>
<dbReference type="EMBL" id="LNJC01000023">
    <property type="protein sequence ID" value="KYC49918.1"/>
    <property type="molecule type" value="Genomic_DNA"/>
</dbReference>
<sequence>MIRKVMSKISRGKYKRTKIFFKKLILNIQGKKYPPHFKLLPPNLVELNDIEDLKKIFGWENNPILDDSIIYGVESDVDKNNRRVIDAQTLGTIMCNVNPKVALEIGTATGHGTALMAINAPKSRIFTVNILPEDIVSGEGGNLVTEAFSKEKIGEYYRESQLKNIKQIYANTAIWEPDIGNIDIAFIDGCHDTEFVYNDTVKVLRHMKPGSFIIWHDFNMDQVMDYGWINSVCKGVKNCLMKDI</sequence>
<evidence type="ECO:0008006" key="7">
    <source>
        <dbReference type="Google" id="ProtNLM"/>
    </source>
</evidence>